<dbReference type="Proteomes" id="UP000541610">
    <property type="component" value="Unassembled WGS sequence"/>
</dbReference>
<comment type="similarity">
    <text evidence="3">Belongs to the ATG2 family.</text>
</comment>
<comment type="subcellular location">
    <subcellularLocation>
        <location evidence="1">Endoplasmic reticulum membrane</location>
        <topology evidence="1">Peripheral membrane protein</topology>
    </subcellularLocation>
    <subcellularLocation>
        <location evidence="2">Preautophagosomal structure membrane</location>
        <topology evidence="2">Peripheral membrane protein</topology>
    </subcellularLocation>
</comment>
<protein>
    <recommendedName>
        <fullName evidence="4">Autophagy-related protein 2</fullName>
    </recommendedName>
</protein>
<evidence type="ECO:0000256" key="9">
    <source>
        <dbReference type="ARBA" id="ARBA00023136"/>
    </source>
</evidence>
<feature type="compositionally biased region" description="Basic and acidic residues" evidence="12">
    <location>
        <begin position="1137"/>
        <end position="1147"/>
    </location>
</feature>
<evidence type="ECO:0000256" key="7">
    <source>
        <dbReference type="ARBA" id="ARBA00023006"/>
    </source>
</evidence>
<feature type="compositionally biased region" description="Low complexity" evidence="12">
    <location>
        <begin position="526"/>
        <end position="538"/>
    </location>
</feature>
<evidence type="ECO:0000256" key="8">
    <source>
        <dbReference type="ARBA" id="ARBA00023055"/>
    </source>
</evidence>
<feature type="region of interest" description="Disordered" evidence="12">
    <location>
        <begin position="212"/>
        <end position="234"/>
    </location>
</feature>
<organism evidence="13 14">
    <name type="scientific">Perkinsus olseni</name>
    <name type="common">Perkinsus atlanticus</name>
    <dbReference type="NCBI Taxonomy" id="32597"/>
    <lineage>
        <taxon>Eukaryota</taxon>
        <taxon>Sar</taxon>
        <taxon>Alveolata</taxon>
        <taxon>Perkinsozoa</taxon>
        <taxon>Perkinsea</taxon>
        <taxon>Perkinsida</taxon>
        <taxon>Perkinsidae</taxon>
        <taxon>Perkinsus</taxon>
    </lineage>
</organism>
<evidence type="ECO:0000256" key="5">
    <source>
        <dbReference type="ARBA" id="ARBA00022448"/>
    </source>
</evidence>
<evidence type="ECO:0000313" key="14">
    <source>
        <dbReference type="Proteomes" id="UP000541610"/>
    </source>
</evidence>
<keyword evidence="8" id="KW-0445">Lipid transport</keyword>
<dbReference type="GO" id="GO:0032266">
    <property type="term" value="F:phosphatidylinositol-3-phosphate binding"/>
    <property type="evidence" value="ECO:0007669"/>
    <property type="project" value="TreeGrafter"/>
</dbReference>
<feature type="region of interest" description="Disordered" evidence="12">
    <location>
        <begin position="1254"/>
        <end position="1275"/>
    </location>
</feature>
<dbReference type="GO" id="GO:0006869">
    <property type="term" value="P:lipid transport"/>
    <property type="evidence" value="ECO:0007669"/>
    <property type="project" value="UniProtKB-KW"/>
</dbReference>
<dbReference type="GO" id="GO:0061709">
    <property type="term" value="P:reticulophagy"/>
    <property type="evidence" value="ECO:0007669"/>
    <property type="project" value="TreeGrafter"/>
</dbReference>
<evidence type="ECO:0000256" key="6">
    <source>
        <dbReference type="ARBA" id="ARBA00022824"/>
    </source>
</evidence>
<feature type="compositionally biased region" description="Acidic residues" evidence="12">
    <location>
        <begin position="1177"/>
        <end position="1191"/>
    </location>
</feature>
<feature type="region of interest" description="Disordered" evidence="12">
    <location>
        <begin position="1120"/>
        <end position="1225"/>
    </location>
</feature>
<evidence type="ECO:0000256" key="1">
    <source>
        <dbReference type="ARBA" id="ARBA00004406"/>
    </source>
</evidence>
<evidence type="ECO:0000256" key="12">
    <source>
        <dbReference type="SAM" id="MobiDB-lite"/>
    </source>
</evidence>
<name>A0A7J6P130_PEROL</name>
<evidence type="ECO:0000256" key="11">
    <source>
        <dbReference type="ARBA" id="ARBA00024615"/>
    </source>
</evidence>
<keyword evidence="9" id="KW-0472">Membrane</keyword>
<proteinExistence type="inferred from homology"/>
<dbReference type="InterPro" id="IPR026849">
    <property type="entry name" value="ATG2"/>
</dbReference>
<keyword evidence="7" id="KW-0072">Autophagy</keyword>
<sequence>MNYAKSALSYFTLKRCYKYLLKRLFGSFIVHEDINLDQLDVDLYKGQVKLENIHIQAEKINSILSSLNVPLVMVKGTINRIHLSVPWKHVFSQRCKVYFEGVDLHFAMRNEVAMDRSGGLSQGEMDGPVRPGGPDGHATRSYMEAVEESHVPDGVEALTRLVQHILVNLEVCLADATVTLHPGGWDPSVSTGQPKIWATMKELLIYSDTETHRLPDASPKPAESEEFSEELPASPIDSKGMSLLSVEVFVARDDDTSRLLHTGGKPIRLGLRRVVENLSEGRRSDGDDEDQTATLEIEAEVEVIYADLDHPSCESMLEVFYGTINCEEKFEEDETEQNHMFYSVMESTPPPPRSLSAAERAKMFWFEMYRLFDLDSKLEALCNSEEEADMHVPSDEFGFRDDEPIQDLAAFAPPGEEFWFDQVIFRFDVGGFRIGADFWLTTEQPEAILLGTLTSLSIEYSWSPSGGEEDVNQAESMSSFRLSLAGWSVGIAPMDCKSQSSASSPLGRESSFYSSQYDGSAVTKDSSPTSSPHSSPASVGVQPASAAAAGLEEVFFDRRGVHRLVEEHCRLLQYTEDKSAAARGWTRVVWCDHDAVSITAGQGPPQSALGDIEISLDLDVVCKMMNLKLPTLPTSAEGSGFWEDQPAVRPATVDIPAFRAKSVSVNLWLKDPSEEESLSHSRTAKVFLTDLVVQRNTCRIGRLAVSDCEGGMAGDDRTILLETQSGPSGEAAASLSLWRVQSDMQRDDRRSPLSSSRDRLELQLILPSLTSPSAWHPKQIGSFTRCLLDFADAIPDLPPASADAEASPGVGLSVYIDRLSMALVMGGDEADVDLSFRMCALRVTPVGLGRHCTVEAGEVYLGSVLRPWVLRDLDAASKFPNACEVEGFVDHSLAAAAALKVEADLPERGAVDNRRVIATLKRMQGVARPSEVASLSGVLGFMEEVSAEVTSGRDSVDVTGETAMFYLLLEDCLVEGALLDASVFAPAPDPNIGSRDVRGAITFTGEAAFTPLPPNALTRTVKVHIAEMAIWLLDASGCKIGKEAVLPSQSSKTAGSLLKEIGFAPIGVAKGGTLVVTTSAVPVDAQRRARIALDVHHIEVSLCADSLACVSSISAWISSLIPSPEDTPNPPSSTTRQNDEEAPEKSGPRLCVIEDFDEGDAQPSDSPPAVTPMEPLSLEEEVSVWEDEDDPWPTHGDSDAHNASPSNLSSQESLPPPPSRRETLDCYGGVETSATWFAPLDGALSSMGSTSAALATPMRSSSGATTPSRGPQEGHGLLDGLEVRVTASQVELKLYDGKDWSEKHGTLASLRQVRMSTRAKRPTICAKLKDVGVTVISKPGPSSSAEGQQQISLWLSIGDVTIIDLLQASVYQYILVYYEGNKGDHPKGTNVSMVLLRFDSSPGGRSSEDTQISHSRLEISILPLRLTLDQDTLHWLDAFADSVNMYVYAAMDVEAPLFEEEEGESTVEHIMVKFRSAHLQSIRSVSQLSELLIDRWKGDMSKAQMLRSICRMTPIRSLTNITSSLTELLSLPLLQYRYASPIDSVARDPRTGRRLGWWRQLSEFATCLTIESLTSIERAVSTTQTVLEAASQLVDTTPTTQSSAASSSSSSAHAALEWTAVECVEDGDPTSVLPSVSVEDDDDDEEWLSVERGAVRDRQFAPTSRVEQLQFVTQRLSREIQNAGRDALVGPLQEYAHGRASTESVVVSVARDVDLVLPHSCSLVLILFGSS</sequence>
<comment type="catalytic activity">
    <reaction evidence="11">
        <text>a 1,2-diacyl-sn-glycero-3-phosphoethanolamine(in) = a 1,2-diacyl-sn-glycero-3-phosphoethanolamine(out)</text>
        <dbReference type="Rhea" id="RHEA:38895"/>
        <dbReference type="ChEBI" id="CHEBI:64612"/>
    </reaction>
</comment>
<comment type="caution">
    <text evidence="13">The sequence shown here is derived from an EMBL/GenBank/DDBJ whole genome shotgun (WGS) entry which is preliminary data.</text>
</comment>
<dbReference type="OrthoDB" id="449486at2759"/>
<feature type="region of interest" description="Disordered" evidence="12">
    <location>
        <begin position="518"/>
        <end position="542"/>
    </location>
</feature>
<dbReference type="PANTHER" id="PTHR13190">
    <property type="entry name" value="AUTOPHAGY-RELATED 2, ISOFORM A"/>
    <property type="match status" value="1"/>
</dbReference>
<dbReference type="GO" id="GO:0043495">
    <property type="term" value="F:protein-membrane adaptor activity"/>
    <property type="evidence" value="ECO:0007669"/>
    <property type="project" value="TreeGrafter"/>
</dbReference>
<dbReference type="PANTHER" id="PTHR13190:SF1">
    <property type="entry name" value="AUTOPHAGY-RELATED 2, ISOFORM A"/>
    <property type="match status" value="1"/>
</dbReference>
<evidence type="ECO:0000256" key="2">
    <source>
        <dbReference type="ARBA" id="ARBA00004623"/>
    </source>
</evidence>
<gene>
    <name evidence="13" type="primary">ATG2A</name>
    <name evidence="13" type="ORF">FOZ60_001614</name>
</gene>
<comment type="catalytic activity">
    <reaction evidence="10">
        <text>a 1,2-diacyl-sn-glycero-3-phospho-L-serine(in) = a 1,2-diacyl-sn-glycero-3-phospho-L-serine(out)</text>
        <dbReference type="Rhea" id="RHEA:38663"/>
        <dbReference type="ChEBI" id="CHEBI:57262"/>
    </reaction>
</comment>
<keyword evidence="5" id="KW-0813">Transport</keyword>
<evidence type="ECO:0000313" key="13">
    <source>
        <dbReference type="EMBL" id="KAF4689490.1"/>
    </source>
</evidence>
<dbReference type="GO" id="GO:0061908">
    <property type="term" value="C:phagophore"/>
    <property type="evidence" value="ECO:0007669"/>
    <property type="project" value="TreeGrafter"/>
</dbReference>
<dbReference type="EMBL" id="JABANP010000123">
    <property type="protein sequence ID" value="KAF4689490.1"/>
    <property type="molecule type" value="Genomic_DNA"/>
</dbReference>
<dbReference type="Pfam" id="PF13329">
    <property type="entry name" value="ATG2_CAD"/>
    <property type="match status" value="1"/>
</dbReference>
<keyword evidence="6" id="KW-0256">Endoplasmic reticulum</keyword>
<feature type="compositionally biased region" description="Low complexity" evidence="12">
    <location>
        <begin position="1204"/>
        <end position="1213"/>
    </location>
</feature>
<dbReference type="GO" id="GO:0000045">
    <property type="term" value="P:autophagosome assembly"/>
    <property type="evidence" value="ECO:0007669"/>
    <property type="project" value="TreeGrafter"/>
</dbReference>
<dbReference type="GO" id="GO:0034045">
    <property type="term" value="C:phagophore assembly site membrane"/>
    <property type="evidence" value="ECO:0007669"/>
    <property type="project" value="UniProtKB-SubCell"/>
</dbReference>
<accession>A0A7J6P130</accession>
<dbReference type="GO" id="GO:0034727">
    <property type="term" value="P:piecemeal microautophagy of the nucleus"/>
    <property type="evidence" value="ECO:0007669"/>
    <property type="project" value="TreeGrafter"/>
</dbReference>
<dbReference type="GO" id="GO:0000422">
    <property type="term" value="P:autophagy of mitochondrion"/>
    <property type="evidence" value="ECO:0007669"/>
    <property type="project" value="TreeGrafter"/>
</dbReference>
<evidence type="ECO:0000256" key="4">
    <source>
        <dbReference type="ARBA" id="ARBA00018070"/>
    </source>
</evidence>
<feature type="compositionally biased region" description="Polar residues" evidence="12">
    <location>
        <begin position="1254"/>
        <end position="1269"/>
    </location>
</feature>
<reference evidence="13 14" key="1">
    <citation type="submission" date="2020-04" db="EMBL/GenBank/DDBJ databases">
        <title>Perkinsus olseni comparative genomics.</title>
        <authorList>
            <person name="Bogema D.R."/>
        </authorList>
    </citation>
    <scope>NUCLEOTIDE SEQUENCE [LARGE SCALE GENOMIC DNA]</scope>
    <source>
        <strain evidence="13">00978-12</strain>
    </source>
</reference>
<dbReference type="GO" id="GO:0061723">
    <property type="term" value="P:glycophagy"/>
    <property type="evidence" value="ECO:0007669"/>
    <property type="project" value="TreeGrafter"/>
</dbReference>
<dbReference type="GO" id="GO:0005789">
    <property type="term" value="C:endoplasmic reticulum membrane"/>
    <property type="evidence" value="ECO:0007669"/>
    <property type="project" value="UniProtKB-SubCell"/>
</dbReference>
<evidence type="ECO:0000256" key="3">
    <source>
        <dbReference type="ARBA" id="ARBA00009714"/>
    </source>
</evidence>
<evidence type="ECO:0000256" key="10">
    <source>
        <dbReference type="ARBA" id="ARBA00024479"/>
    </source>
</evidence>